<dbReference type="Gene3D" id="3.40.640.10">
    <property type="entry name" value="Type I PLP-dependent aspartate aminotransferase-like (Major domain)"/>
    <property type="match status" value="1"/>
</dbReference>
<organism evidence="9 10">
    <name type="scientific">Durusdinium trenchii</name>
    <dbReference type="NCBI Taxonomy" id="1381693"/>
    <lineage>
        <taxon>Eukaryota</taxon>
        <taxon>Sar</taxon>
        <taxon>Alveolata</taxon>
        <taxon>Dinophyceae</taxon>
        <taxon>Suessiales</taxon>
        <taxon>Symbiodiniaceae</taxon>
        <taxon>Durusdinium</taxon>
    </lineage>
</organism>
<dbReference type="SUPFAM" id="SSF53383">
    <property type="entry name" value="PLP-dependent transferases"/>
    <property type="match status" value="1"/>
</dbReference>
<dbReference type="Proteomes" id="UP001642484">
    <property type="component" value="Unassembled WGS sequence"/>
</dbReference>
<comment type="pathway">
    <text evidence="2">Amino-acid biosynthesis; L-histidine biosynthesis; L-histidine from 5-phospho-alpha-D-ribose 1-diphosphate: step 7/9.</text>
</comment>
<evidence type="ECO:0000256" key="4">
    <source>
        <dbReference type="ARBA" id="ARBA00022576"/>
    </source>
</evidence>
<proteinExistence type="predicted"/>
<dbReference type="Pfam" id="PF00155">
    <property type="entry name" value="Aminotran_1_2"/>
    <property type="match status" value="1"/>
</dbReference>
<dbReference type="InterPro" id="IPR015424">
    <property type="entry name" value="PyrdxlP-dep_Trfase"/>
</dbReference>
<sequence length="268" mass="29535">MAIVVAEVLMTQTDFGSFASDPSLQCGLAEFARAAVRPHPLVLFVNGSDQGIDLVVRCCCPFGSEVWRERAKRALAGEAAEVIIPSPTFAMFEQAAESEGLVIRRPNFTKEGGFPLAEVLEMVNSKTALVVLSNPNNPTGTEIPREAIIQVLETVKCAVLVDECYFEFMDPKSTVVGEVDRFPNLFVSRTFSKTWGIPSLRLGYLVSTKPNVDALTCVRGPYDINQIAVVGITAALKQRQYVFEYVREVMEPGPRNRHMSVSVSQMRL</sequence>
<evidence type="ECO:0000259" key="8">
    <source>
        <dbReference type="Pfam" id="PF00155"/>
    </source>
</evidence>
<evidence type="ECO:0000313" key="10">
    <source>
        <dbReference type="Proteomes" id="UP001642484"/>
    </source>
</evidence>
<keyword evidence="10" id="KW-1185">Reference proteome</keyword>
<comment type="cofactor">
    <cofactor evidence="1">
        <name>pyridoxal 5'-phosphate</name>
        <dbReference type="ChEBI" id="CHEBI:597326"/>
    </cofactor>
</comment>
<dbReference type="EC" id="2.6.1.9" evidence="3"/>
<dbReference type="CDD" id="cd00609">
    <property type="entry name" value="AAT_like"/>
    <property type="match status" value="1"/>
</dbReference>
<reference evidence="9 10" key="1">
    <citation type="submission" date="2024-02" db="EMBL/GenBank/DDBJ databases">
        <authorList>
            <person name="Chen Y."/>
            <person name="Shah S."/>
            <person name="Dougan E. K."/>
            <person name="Thang M."/>
            <person name="Chan C."/>
        </authorList>
    </citation>
    <scope>NUCLEOTIDE SEQUENCE [LARGE SCALE GENOMIC DNA]</scope>
</reference>
<dbReference type="InterPro" id="IPR004839">
    <property type="entry name" value="Aminotransferase_I/II_large"/>
</dbReference>
<feature type="domain" description="Aminotransferase class I/classII large" evidence="8">
    <location>
        <begin position="15"/>
        <end position="240"/>
    </location>
</feature>
<name>A0ABP0HNJ9_9DINO</name>
<evidence type="ECO:0000256" key="5">
    <source>
        <dbReference type="ARBA" id="ARBA00022679"/>
    </source>
</evidence>
<dbReference type="PANTHER" id="PTHR42885">
    <property type="entry name" value="HISTIDINOL-PHOSPHATE AMINOTRANSFERASE-RELATED"/>
    <property type="match status" value="1"/>
</dbReference>
<evidence type="ECO:0000256" key="7">
    <source>
        <dbReference type="ARBA" id="ARBA00047481"/>
    </source>
</evidence>
<keyword evidence="5" id="KW-0808">Transferase</keyword>
<accession>A0ABP0HNJ9</accession>
<protein>
    <recommendedName>
        <fullName evidence="3">histidinol-phosphate transaminase</fullName>
        <ecNumber evidence="3">2.6.1.9</ecNumber>
    </recommendedName>
</protein>
<comment type="catalytic activity">
    <reaction evidence="7">
        <text>L-histidinol phosphate + 2-oxoglutarate = 3-(imidazol-4-yl)-2-oxopropyl phosphate + L-glutamate</text>
        <dbReference type="Rhea" id="RHEA:23744"/>
        <dbReference type="ChEBI" id="CHEBI:16810"/>
        <dbReference type="ChEBI" id="CHEBI:29985"/>
        <dbReference type="ChEBI" id="CHEBI:57766"/>
        <dbReference type="ChEBI" id="CHEBI:57980"/>
        <dbReference type="EC" id="2.6.1.9"/>
    </reaction>
</comment>
<keyword evidence="4" id="KW-0032">Aminotransferase</keyword>
<dbReference type="EMBL" id="CAXAMN010001002">
    <property type="protein sequence ID" value="CAK8991795.1"/>
    <property type="molecule type" value="Genomic_DNA"/>
</dbReference>
<dbReference type="PANTHER" id="PTHR42885:SF2">
    <property type="entry name" value="HISTIDINOL-PHOSPHATE AMINOTRANSFERASE"/>
    <property type="match status" value="1"/>
</dbReference>
<dbReference type="Gene3D" id="3.90.1150.10">
    <property type="entry name" value="Aspartate Aminotransferase, domain 1"/>
    <property type="match status" value="1"/>
</dbReference>
<evidence type="ECO:0000256" key="1">
    <source>
        <dbReference type="ARBA" id="ARBA00001933"/>
    </source>
</evidence>
<comment type="caution">
    <text evidence="9">The sequence shown here is derived from an EMBL/GenBank/DDBJ whole genome shotgun (WGS) entry which is preliminary data.</text>
</comment>
<evidence type="ECO:0000313" key="9">
    <source>
        <dbReference type="EMBL" id="CAK8991795.1"/>
    </source>
</evidence>
<dbReference type="InterPro" id="IPR015422">
    <property type="entry name" value="PyrdxlP-dep_Trfase_small"/>
</dbReference>
<gene>
    <name evidence="9" type="ORF">CCMP2556_LOCUS2597</name>
</gene>
<dbReference type="InterPro" id="IPR015421">
    <property type="entry name" value="PyrdxlP-dep_Trfase_major"/>
</dbReference>
<evidence type="ECO:0000256" key="6">
    <source>
        <dbReference type="ARBA" id="ARBA00022898"/>
    </source>
</evidence>
<evidence type="ECO:0000256" key="3">
    <source>
        <dbReference type="ARBA" id="ARBA00012748"/>
    </source>
</evidence>
<keyword evidence="6" id="KW-0663">Pyridoxal phosphate</keyword>
<evidence type="ECO:0000256" key="2">
    <source>
        <dbReference type="ARBA" id="ARBA00005011"/>
    </source>
</evidence>